<feature type="transmembrane region" description="Helical" evidence="1">
    <location>
        <begin position="130"/>
        <end position="148"/>
    </location>
</feature>
<dbReference type="Gene3D" id="1.20.950.20">
    <property type="entry name" value="Transmembrane di-heme cytochromes, Chain C"/>
    <property type="match status" value="1"/>
</dbReference>
<comment type="caution">
    <text evidence="2">The sequence shown here is derived from an EMBL/GenBank/DDBJ whole genome shotgun (WGS) entry which is preliminary data.</text>
</comment>
<feature type="transmembrane region" description="Helical" evidence="1">
    <location>
        <begin position="160"/>
        <end position="181"/>
    </location>
</feature>
<protein>
    <recommendedName>
        <fullName evidence="4">Nitrate reductase</fullName>
    </recommendedName>
</protein>
<dbReference type="AlphaFoldDB" id="A0A401FRW4"/>
<evidence type="ECO:0008006" key="4">
    <source>
        <dbReference type="Google" id="ProtNLM"/>
    </source>
</evidence>
<organism evidence="2 3">
    <name type="scientific">Desulfonema ishimotonii</name>
    <dbReference type="NCBI Taxonomy" id="45657"/>
    <lineage>
        <taxon>Bacteria</taxon>
        <taxon>Pseudomonadati</taxon>
        <taxon>Thermodesulfobacteriota</taxon>
        <taxon>Desulfobacteria</taxon>
        <taxon>Desulfobacterales</taxon>
        <taxon>Desulfococcaceae</taxon>
        <taxon>Desulfonema</taxon>
    </lineage>
</organism>
<sequence>MYDFLIGPMLAISLVVFLAGISYRIRQFYALSEEVKIDYEGLPQSIQKSVAARETNEYVRINSARDILLKWKLRLKQTLLGKAPFFSAITIVFHTLLIVLPLVTVAHSILLDNYFSISLPTWSEPTVDTLTFVFILLFAFFFLRRIFVARVRSVTTYRDYIALFATGLPFITGYMAFHHMFDYQILLYTHIICGELMLIAIPFTKLAHMPFFVLSRFLIRNELTIGSGTRKWIENI</sequence>
<evidence type="ECO:0000256" key="1">
    <source>
        <dbReference type="SAM" id="Phobius"/>
    </source>
</evidence>
<dbReference type="Proteomes" id="UP000288096">
    <property type="component" value="Unassembled WGS sequence"/>
</dbReference>
<evidence type="ECO:0000313" key="2">
    <source>
        <dbReference type="EMBL" id="GBC59712.1"/>
    </source>
</evidence>
<dbReference type="EMBL" id="BEXT01000001">
    <property type="protein sequence ID" value="GBC59712.1"/>
    <property type="molecule type" value="Genomic_DNA"/>
</dbReference>
<reference evidence="3" key="2">
    <citation type="submission" date="2019-01" db="EMBL/GenBank/DDBJ databases">
        <title>Genome sequence of Desulfonema ishimotonii strain Tokyo 01.</title>
        <authorList>
            <person name="Fukui M."/>
        </authorList>
    </citation>
    <scope>NUCLEOTIDE SEQUENCE [LARGE SCALE GENOMIC DNA]</scope>
    <source>
        <strain evidence="3">Tokyo 01</strain>
    </source>
</reference>
<keyword evidence="3" id="KW-1185">Reference proteome</keyword>
<accession>A0A401FRW4</accession>
<dbReference type="SUPFAM" id="SSF103501">
    <property type="entry name" value="Respiratory nitrate reductase 1 gamma chain"/>
    <property type="match status" value="1"/>
</dbReference>
<reference evidence="3" key="1">
    <citation type="submission" date="2017-11" db="EMBL/GenBank/DDBJ databases">
        <authorList>
            <person name="Watanabe M."/>
            <person name="Kojima H."/>
        </authorList>
    </citation>
    <scope>NUCLEOTIDE SEQUENCE [LARGE SCALE GENOMIC DNA]</scope>
    <source>
        <strain evidence="3">Tokyo 01</strain>
    </source>
</reference>
<dbReference type="OrthoDB" id="5450521at2"/>
<name>A0A401FRW4_9BACT</name>
<keyword evidence="1" id="KW-0472">Membrane</keyword>
<dbReference type="RefSeq" id="WP_124327203.1">
    <property type="nucleotide sequence ID" value="NZ_BEXT01000001.1"/>
</dbReference>
<evidence type="ECO:0000313" key="3">
    <source>
        <dbReference type="Proteomes" id="UP000288096"/>
    </source>
</evidence>
<gene>
    <name evidence="2" type="ORF">DENIS_0653</name>
</gene>
<keyword evidence="1" id="KW-0812">Transmembrane</keyword>
<dbReference type="InterPro" id="IPR036197">
    <property type="entry name" value="NarG-like_sf"/>
</dbReference>
<feature type="transmembrane region" description="Helical" evidence="1">
    <location>
        <begin position="6"/>
        <end position="23"/>
    </location>
</feature>
<keyword evidence="1" id="KW-1133">Transmembrane helix</keyword>
<proteinExistence type="predicted"/>
<feature type="transmembrane region" description="Helical" evidence="1">
    <location>
        <begin position="83"/>
        <end position="110"/>
    </location>
</feature>